<accession>A0A290QC92</accession>
<evidence type="ECO:0000259" key="2">
    <source>
        <dbReference type="SMART" id="SM00849"/>
    </source>
</evidence>
<dbReference type="AlphaFoldDB" id="A0A290QC92"/>
<dbReference type="KEGG" id="vbh:CMV30_07795"/>
<dbReference type="GO" id="GO:0017001">
    <property type="term" value="P:antibiotic catabolic process"/>
    <property type="evidence" value="ECO:0007669"/>
    <property type="project" value="UniProtKB-ARBA"/>
</dbReference>
<keyword evidence="4" id="KW-1185">Reference proteome</keyword>
<name>A0A290QC92_9BACT</name>
<dbReference type="CDD" id="cd16282">
    <property type="entry name" value="metallo-hydrolase-like_MBL-fold"/>
    <property type="match status" value="1"/>
</dbReference>
<feature type="domain" description="Metallo-beta-lactamase" evidence="2">
    <location>
        <begin position="66"/>
        <end position="244"/>
    </location>
</feature>
<reference evidence="3 4" key="1">
    <citation type="submission" date="2017-09" db="EMBL/GenBank/DDBJ databases">
        <title>Complete genome sequence of Verrucomicrobial strain HZ-65, isolated from freshwater.</title>
        <authorList>
            <person name="Choi A."/>
        </authorList>
    </citation>
    <scope>NUCLEOTIDE SEQUENCE [LARGE SCALE GENOMIC DNA]</scope>
    <source>
        <strain evidence="3 4">HZ-65</strain>
    </source>
</reference>
<dbReference type="SUPFAM" id="SSF56281">
    <property type="entry name" value="Metallo-hydrolase/oxidoreductase"/>
    <property type="match status" value="1"/>
</dbReference>
<dbReference type="Gene3D" id="3.60.15.10">
    <property type="entry name" value="Ribonuclease Z/Hydroxyacylglutathione hydrolase-like"/>
    <property type="match status" value="1"/>
</dbReference>
<dbReference type="RefSeq" id="WP_096055488.1">
    <property type="nucleotide sequence ID" value="NZ_CP023344.1"/>
</dbReference>
<evidence type="ECO:0000313" key="3">
    <source>
        <dbReference type="EMBL" id="ATC63856.1"/>
    </source>
</evidence>
<dbReference type="OrthoDB" id="9761531at2"/>
<sequence length="321" mass="34605">MNRRRFLADTAAVAALGLWFRNGLGAQTAPAGGGMPAVAMPGTQPAALKTEFRMLRRNVGIFTGRGGTIGWLATSEALAVVDTQFPETATLCLAGLPERGERMIDVVINTHYHGDHTGGNGVFRPVAKKMVAHAAVPELMKARAIRDKKPVEDLVIAETTFTETWSMALSDEVVSAKYFGPAHTKGDIVVLFEKANVVHMGDLLFNRVYPVIDRPGGAKIASWIGVLEKVTKEYPADALYIAGHAGEGRDVVLERGQLLVLRDYLSGLLEYTQGQITAGKAKSEIVALENLPAFPEFHQKLPNRLGSNLGVAYDELTEGKG</sequence>
<dbReference type="PANTHER" id="PTHR42951:SF4">
    <property type="entry name" value="ACYL-COENZYME A THIOESTERASE MBLAC2"/>
    <property type="match status" value="1"/>
</dbReference>
<dbReference type="Pfam" id="PF00753">
    <property type="entry name" value="Lactamase_B"/>
    <property type="match status" value="1"/>
</dbReference>
<dbReference type="InterPro" id="IPR050855">
    <property type="entry name" value="NDM-1-like"/>
</dbReference>
<dbReference type="GO" id="GO:0016787">
    <property type="term" value="F:hydrolase activity"/>
    <property type="evidence" value="ECO:0007669"/>
    <property type="project" value="UniProtKB-KW"/>
</dbReference>
<comment type="similarity">
    <text evidence="1">Belongs to the metallo-beta-lactamase superfamily. Class-B beta-lactamase family.</text>
</comment>
<dbReference type="PANTHER" id="PTHR42951">
    <property type="entry name" value="METALLO-BETA-LACTAMASE DOMAIN-CONTAINING"/>
    <property type="match status" value="1"/>
</dbReference>
<dbReference type="InterPro" id="IPR036866">
    <property type="entry name" value="RibonucZ/Hydroxyglut_hydro"/>
</dbReference>
<dbReference type="SMART" id="SM00849">
    <property type="entry name" value="Lactamase_B"/>
    <property type="match status" value="1"/>
</dbReference>
<evidence type="ECO:0000256" key="1">
    <source>
        <dbReference type="ARBA" id="ARBA00005250"/>
    </source>
</evidence>
<evidence type="ECO:0000313" key="4">
    <source>
        <dbReference type="Proteomes" id="UP000217265"/>
    </source>
</evidence>
<proteinExistence type="inferred from homology"/>
<dbReference type="EMBL" id="CP023344">
    <property type="protein sequence ID" value="ATC63856.1"/>
    <property type="molecule type" value="Genomic_DNA"/>
</dbReference>
<keyword evidence="3" id="KW-0378">Hydrolase</keyword>
<gene>
    <name evidence="3" type="ORF">CMV30_07795</name>
</gene>
<dbReference type="InterPro" id="IPR001279">
    <property type="entry name" value="Metallo-B-lactamas"/>
</dbReference>
<dbReference type="Proteomes" id="UP000217265">
    <property type="component" value="Chromosome"/>
</dbReference>
<protein>
    <submittedName>
        <fullName evidence="3">MBL fold metallo-hydrolase</fullName>
    </submittedName>
</protein>
<organism evidence="3 4">
    <name type="scientific">Nibricoccus aquaticus</name>
    <dbReference type="NCBI Taxonomy" id="2576891"/>
    <lineage>
        <taxon>Bacteria</taxon>
        <taxon>Pseudomonadati</taxon>
        <taxon>Verrucomicrobiota</taxon>
        <taxon>Opitutia</taxon>
        <taxon>Opitutales</taxon>
        <taxon>Opitutaceae</taxon>
        <taxon>Nibricoccus</taxon>
    </lineage>
</organism>